<reference evidence="2 4" key="1">
    <citation type="journal article" date="2008" name="Science">
        <title>The Physcomitrella genome reveals evolutionary insights into the conquest of land by plants.</title>
        <authorList>
            <person name="Rensing S."/>
            <person name="Lang D."/>
            <person name="Zimmer A."/>
            <person name="Terry A."/>
            <person name="Salamov A."/>
            <person name="Shapiro H."/>
            <person name="Nishiyama T."/>
            <person name="Perroud P.-F."/>
            <person name="Lindquist E."/>
            <person name="Kamisugi Y."/>
            <person name="Tanahashi T."/>
            <person name="Sakakibara K."/>
            <person name="Fujita T."/>
            <person name="Oishi K."/>
            <person name="Shin-I T."/>
            <person name="Kuroki Y."/>
            <person name="Toyoda A."/>
            <person name="Suzuki Y."/>
            <person name="Hashimoto A."/>
            <person name="Yamaguchi K."/>
            <person name="Sugano A."/>
            <person name="Kohara Y."/>
            <person name="Fujiyama A."/>
            <person name="Anterola A."/>
            <person name="Aoki S."/>
            <person name="Ashton N."/>
            <person name="Barbazuk W.B."/>
            <person name="Barker E."/>
            <person name="Bennetzen J."/>
            <person name="Bezanilla M."/>
            <person name="Blankenship R."/>
            <person name="Cho S.H."/>
            <person name="Dutcher S."/>
            <person name="Estelle M."/>
            <person name="Fawcett J.A."/>
            <person name="Gundlach H."/>
            <person name="Hanada K."/>
            <person name="Heyl A."/>
            <person name="Hicks K.A."/>
            <person name="Hugh J."/>
            <person name="Lohr M."/>
            <person name="Mayer K."/>
            <person name="Melkozernov A."/>
            <person name="Murata T."/>
            <person name="Nelson D."/>
            <person name="Pils B."/>
            <person name="Prigge M."/>
            <person name="Reiss B."/>
            <person name="Renner T."/>
            <person name="Rombauts S."/>
            <person name="Rushton P."/>
            <person name="Sanderfoot A."/>
            <person name="Schween G."/>
            <person name="Shiu S.-H."/>
            <person name="Stueber K."/>
            <person name="Theodoulou F.L."/>
            <person name="Tu H."/>
            <person name="Van de Peer Y."/>
            <person name="Verrier P.J."/>
            <person name="Waters E."/>
            <person name="Wood A."/>
            <person name="Yang L."/>
            <person name="Cove D."/>
            <person name="Cuming A."/>
            <person name="Hasebe M."/>
            <person name="Lucas S."/>
            <person name="Mishler D.B."/>
            <person name="Reski R."/>
            <person name="Grigoriev I."/>
            <person name="Quatrano R.S."/>
            <person name="Boore J.L."/>
        </authorList>
    </citation>
    <scope>NUCLEOTIDE SEQUENCE [LARGE SCALE GENOMIC DNA]</scope>
    <source>
        <strain evidence="3 4">cv. Gransden 2004</strain>
    </source>
</reference>
<dbReference type="InParanoid" id="A9TMP1"/>
<gene>
    <name evidence="2" type="ORF">PHYPA_005589</name>
</gene>
<dbReference type="Proteomes" id="UP000006727">
    <property type="component" value="Chromosome 4"/>
</dbReference>
<proteinExistence type="predicted"/>
<protein>
    <submittedName>
        <fullName evidence="2 3">Uncharacterized protein</fullName>
    </submittedName>
</protein>
<dbReference type="EnsemblPlants" id="Pp3c4_830V3.1">
    <property type="protein sequence ID" value="Pp3c4_830V3.1"/>
    <property type="gene ID" value="Pp3c4_830"/>
</dbReference>
<feature type="region of interest" description="Disordered" evidence="1">
    <location>
        <begin position="260"/>
        <end position="308"/>
    </location>
</feature>
<name>A9TMP1_PHYPA</name>
<feature type="compositionally biased region" description="Polar residues" evidence="1">
    <location>
        <begin position="273"/>
        <end position="284"/>
    </location>
</feature>
<accession>A9TMP1</accession>
<evidence type="ECO:0000313" key="3">
    <source>
        <dbReference type="EnsemblPlants" id="Pp3c4_830V3.1"/>
    </source>
</evidence>
<evidence type="ECO:0000256" key="1">
    <source>
        <dbReference type="SAM" id="MobiDB-lite"/>
    </source>
</evidence>
<organism evidence="2">
    <name type="scientific">Physcomitrium patens</name>
    <name type="common">Spreading-leaved earth moss</name>
    <name type="synonym">Physcomitrella patens</name>
    <dbReference type="NCBI Taxonomy" id="3218"/>
    <lineage>
        <taxon>Eukaryota</taxon>
        <taxon>Viridiplantae</taxon>
        <taxon>Streptophyta</taxon>
        <taxon>Embryophyta</taxon>
        <taxon>Bryophyta</taxon>
        <taxon>Bryophytina</taxon>
        <taxon>Bryopsida</taxon>
        <taxon>Funariidae</taxon>
        <taxon>Funariales</taxon>
        <taxon>Funariaceae</taxon>
        <taxon>Physcomitrium</taxon>
    </lineage>
</organism>
<evidence type="ECO:0000313" key="4">
    <source>
        <dbReference type="Proteomes" id="UP000006727"/>
    </source>
</evidence>
<dbReference type="HOGENOM" id="CLU_904295_0_0_1"/>
<dbReference type="EMBL" id="ABEU02000004">
    <property type="protein sequence ID" value="PNR54696.1"/>
    <property type="molecule type" value="Genomic_DNA"/>
</dbReference>
<sequence>MRDPRPQLPAQDTRIRFPACEQSKQGIKRAGEGGRGRWMAGSRRRQCIGAATYLYNPSSVTRLMHQLQKEDRTGGEVIAFHAIAILLSTRLLGSRLPAPTKLLVPLRSLKEPRGKSVLPPLRSLRIGARPESALGWSSEAGLLSIITTMLRPPSIGCNASVEPEHRHLGNLSGFSAVPRALAVGARRRVHFHGRRQTTSWAQHRLRPGRWVPRVDQGRSPVQCSRLPFKWTSTPSTLVSLPSSSSSLGSIRTHFNHPAHAHAKVPEPNHTKTPKLSNKQVNKSNPDAWPPSLQPSSPSVLHLRRATEN</sequence>
<reference evidence="3" key="3">
    <citation type="submission" date="2020-12" db="UniProtKB">
        <authorList>
            <consortium name="EnsemblPlants"/>
        </authorList>
    </citation>
    <scope>IDENTIFICATION</scope>
</reference>
<dbReference type="AlphaFoldDB" id="A9TMP1"/>
<reference evidence="2 4" key="2">
    <citation type="journal article" date="2018" name="Plant J.">
        <title>The Physcomitrella patens chromosome-scale assembly reveals moss genome structure and evolution.</title>
        <authorList>
            <person name="Lang D."/>
            <person name="Ullrich K.K."/>
            <person name="Murat F."/>
            <person name="Fuchs J."/>
            <person name="Jenkins J."/>
            <person name="Haas F.B."/>
            <person name="Piednoel M."/>
            <person name="Gundlach H."/>
            <person name="Van Bel M."/>
            <person name="Meyberg R."/>
            <person name="Vives C."/>
            <person name="Morata J."/>
            <person name="Symeonidi A."/>
            <person name="Hiss M."/>
            <person name="Muchero W."/>
            <person name="Kamisugi Y."/>
            <person name="Saleh O."/>
            <person name="Blanc G."/>
            <person name="Decker E.L."/>
            <person name="van Gessel N."/>
            <person name="Grimwood J."/>
            <person name="Hayes R.D."/>
            <person name="Graham S.W."/>
            <person name="Gunter L.E."/>
            <person name="McDaniel S.F."/>
            <person name="Hoernstein S.N.W."/>
            <person name="Larsson A."/>
            <person name="Li F.W."/>
            <person name="Perroud P.F."/>
            <person name="Phillips J."/>
            <person name="Ranjan P."/>
            <person name="Rokshar D.S."/>
            <person name="Rothfels C.J."/>
            <person name="Schneider L."/>
            <person name="Shu S."/>
            <person name="Stevenson D.W."/>
            <person name="Thummler F."/>
            <person name="Tillich M."/>
            <person name="Villarreal Aguilar J.C."/>
            <person name="Widiez T."/>
            <person name="Wong G.K."/>
            <person name="Wymore A."/>
            <person name="Zhang Y."/>
            <person name="Zimmer A.D."/>
            <person name="Quatrano R.S."/>
            <person name="Mayer K.F.X."/>
            <person name="Goodstein D."/>
            <person name="Casacuberta J.M."/>
            <person name="Vandepoele K."/>
            <person name="Reski R."/>
            <person name="Cuming A.C."/>
            <person name="Tuskan G.A."/>
            <person name="Maumus F."/>
            <person name="Salse J."/>
            <person name="Schmutz J."/>
            <person name="Rensing S.A."/>
        </authorList>
    </citation>
    <scope>NUCLEOTIDE SEQUENCE [LARGE SCALE GENOMIC DNA]</scope>
    <source>
        <strain evidence="3 4">cv. Gransden 2004</strain>
    </source>
</reference>
<evidence type="ECO:0000313" key="2">
    <source>
        <dbReference type="EMBL" id="PNR54696.1"/>
    </source>
</evidence>
<dbReference type="Gramene" id="Pp3c4_830V3.1">
    <property type="protein sequence ID" value="Pp3c4_830V3.1"/>
    <property type="gene ID" value="Pp3c4_830"/>
</dbReference>
<dbReference type="PaxDb" id="3218-PP1S267_27V6.1"/>
<keyword evidence="4" id="KW-1185">Reference proteome</keyword>